<name>A0A917QWH7_9ACTN</name>
<dbReference type="EMBL" id="BMNT01000005">
    <property type="protein sequence ID" value="GGK71578.1"/>
    <property type="molecule type" value="Genomic_DNA"/>
</dbReference>
<feature type="compositionally biased region" description="Basic and acidic residues" evidence="1">
    <location>
        <begin position="1"/>
        <end position="10"/>
    </location>
</feature>
<evidence type="ECO:0000256" key="1">
    <source>
        <dbReference type="SAM" id="MobiDB-lite"/>
    </source>
</evidence>
<dbReference type="InterPro" id="IPR008928">
    <property type="entry name" value="6-hairpin_glycosidase_sf"/>
</dbReference>
<proteinExistence type="predicted"/>
<evidence type="ECO:0000313" key="3">
    <source>
        <dbReference type="Proteomes" id="UP000645217"/>
    </source>
</evidence>
<keyword evidence="3" id="KW-1185">Reference proteome</keyword>
<reference evidence="2" key="2">
    <citation type="submission" date="2020-09" db="EMBL/GenBank/DDBJ databases">
        <authorList>
            <person name="Sun Q."/>
            <person name="Ohkuma M."/>
        </authorList>
    </citation>
    <scope>NUCLEOTIDE SEQUENCE</scope>
    <source>
        <strain evidence="2">JCM 13064</strain>
    </source>
</reference>
<sequence length="379" mass="40898">MTEPVIRRAGDSSPELSTEVRRGAAVPAVPGIITAEQVLATARSIAAVQETDGGVPWPEGHVDAWNHIECLMAMSAAGLTAEARKGYDWLARHQRDDGSWPMKMLRGAALEPNGESNHAAYIAVGVRHELLVSGDEDFARAMWPVVRRALDFVVGLQTARGEIVWERSAAGVPARYALLTGCSSIYQGLRCGVLLGEHLGDPQPDWELAADRLGHVLAAHPEAFADKSRFSMDWYYPVLGGAVRGPDALLRLEREWDTFVVPGLGIRCVSDQPWVTGAESCELVLALDAAGDRERALAVYRDMQHLRHEDGSYWTGWQFANRAWFPHEQSAYTAAAVVLAADALSGATPASSLFRDAGRFATSAIDPGACGCSPAASRT</sequence>
<evidence type="ECO:0000313" key="2">
    <source>
        <dbReference type="EMBL" id="GGK71578.1"/>
    </source>
</evidence>
<dbReference type="Proteomes" id="UP000645217">
    <property type="component" value="Unassembled WGS sequence"/>
</dbReference>
<dbReference type="Gene3D" id="1.50.10.10">
    <property type="match status" value="1"/>
</dbReference>
<comment type="caution">
    <text evidence="2">The sequence shown here is derived from an EMBL/GenBank/DDBJ whole genome shotgun (WGS) entry which is preliminary data.</text>
</comment>
<accession>A0A917QWH7</accession>
<feature type="region of interest" description="Disordered" evidence="1">
    <location>
        <begin position="1"/>
        <end position="21"/>
    </location>
</feature>
<dbReference type="InterPro" id="IPR012341">
    <property type="entry name" value="6hp_glycosidase-like_sf"/>
</dbReference>
<organism evidence="2 3">
    <name type="scientific">Sphaerisporangium melleum</name>
    <dbReference type="NCBI Taxonomy" id="321316"/>
    <lineage>
        <taxon>Bacteria</taxon>
        <taxon>Bacillati</taxon>
        <taxon>Actinomycetota</taxon>
        <taxon>Actinomycetes</taxon>
        <taxon>Streptosporangiales</taxon>
        <taxon>Streptosporangiaceae</taxon>
        <taxon>Sphaerisporangium</taxon>
    </lineage>
</organism>
<reference evidence="2" key="1">
    <citation type="journal article" date="2014" name="Int. J. Syst. Evol. Microbiol.">
        <title>Complete genome sequence of Corynebacterium casei LMG S-19264T (=DSM 44701T), isolated from a smear-ripened cheese.</title>
        <authorList>
            <consortium name="US DOE Joint Genome Institute (JGI-PGF)"/>
            <person name="Walter F."/>
            <person name="Albersmeier A."/>
            <person name="Kalinowski J."/>
            <person name="Ruckert C."/>
        </authorList>
    </citation>
    <scope>NUCLEOTIDE SEQUENCE</scope>
    <source>
        <strain evidence="2">JCM 13064</strain>
    </source>
</reference>
<dbReference type="SUPFAM" id="SSF48208">
    <property type="entry name" value="Six-hairpin glycosidases"/>
    <property type="match status" value="1"/>
</dbReference>
<dbReference type="RefSeq" id="WP_229690904.1">
    <property type="nucleotide sequence ID" value="NZ_BMNT01000005.1"/>
</dbReference>
<dbReference type="AlphaFoldDB" id="A0A917QWH7"/>
<dbReference type="GO" id="GO:0005975">
    <property type="term" value="P:carbohydrate metabolic process"/>
    <property type="evidence" value="ECO:0007669"/>
    <property type="project" value="InterPro"/>
</dbReference>
<gene>
    <name evidence="2" type="ORF">GCM10007964_13040</name>
</gene>
<protein>
    <submittedName>
        <fullName evidence="2">Prenyltransferase</fullName>
    </submittedName>
</protein>